<dbReference type="OrthoDB" id="2007968at2759"/>
<proteinExistence type="predicted"/>
<accession>A0A9J6A537</accession>
<dbReference type="EMBL" id="JACXVP010000002">
    <property type="protein sequence ID" value="KAG5619665.1"/>
    <property type="molecule type" value="Genomic_DNA"/>
</dbReference>
<comment type="caution">
    <text evidence="1">The sequence shown here is derived from an EMBL/GenBank/DDBJ whole genome shotgun (WGS) entry which is preliminary data.</text>
</comment>
<dbReference type="Proteomes" id="UP000824120">
    <property type="component" value="Chromosome 2"/>
</dbReference>
<gene>
    <name evidence="1" type="ORF">H5410_004883</name>
</gene>
<dbReference type="AlphaFoldDB" id="A0A9J6A537"/>
<sequence>MKAIPHILMWELWKRRNAKRHDKEISFNKMYSQCLLTVHQLYRPTLYFHIVKWSVPEERWFKYNTDGASKGNLGKAPMVFVLEITRETWFTQKHRT</sequence>
<evidence type="ECO:0000313" key="1">
    <source>
        <dbReference type="EMBL" id="KAG5619665.1"/>
    </source>
</evidence>
<name>A0A9J6A537_SOLCO</name>
<organism evidence="1 2">
    <name type="scientific">Solanum commersonii</name>
    <name type="common">Commerson's wild potato</name>
    <name type="synonym">Commerson's nightshade</name>
    <dbReference type="NCBI Taxonomy" id="4109"/>
    <lineage>
        <taxon>Eukaryota</taxon>
        <taxon>Viridiplantae</taxon>
        <taxon>Streptophyta</taxon>
        <taxon>Embryophyta</taxon>
        <taxon>Tracheophyta</taxon>
        <taxon>Spermatophyta</taxon>
        <taxon>Magnoliopsida</taxon>
        <taxon>eudicotyledons</taxon>
        <taxon>Gunneridae</taxon>
        <taxon>Pentapetalae</taxon>
        <taxon>asterids</taxon>
        <taxon>lamiids</taxon>
        <taxon>Solanales</taxon>
        <taxon>Solanaceae</taxon>
        <taxon>Solanoideae</taxon>
        <taxon>Solaneae</taxon>
        <taxon>Solanum</taxon>
    </lineage>
</organism>
<keyword evidence="2" id="KW-1185">Reference proteome</keyword>
<protein>
    <submittedName>
        <fullName evidence="1">Uncharacterized protein</fullName>
    </submittedName>
</protein>
<reference evidence="1 2" key="1">
    <citation type="submission" date="2020-09" db="EMBL/GenBank/DDBJ databases">
        <title>De no assembly of potato wild relative species, Solanum commersonii.</title>
        <authorList>
            <person name="Cho K."/>
        </authorList>
    </citation>
    <scope>NUCLEOTIDE SEQUENCE [LARGE SCALE GENOMIC DNA]</scope>
    <source>
        <strain evidence="1">LZ3.2</strain>
        <tissue evidence="1">Leaf</tissue>
    </source>
</reference>
<evidence type="ECO:0000313" key="2">
    <source>
        <dbReference type="Proteomes" id="UP000824120"/>
    </source>
</evidence>